<feature type="coiled-coil region" evidence="1">
    <location>
        <begin position="340"/>
        <end position="367"/>
    </location>
</feature>
<dbReference type="EMBL" id="JAGGNH010000001">
    <property type="protein sequence ID" value="KAJ0985176.1"/>
    <property type="molecule type" value="Genomic_DNA"/>
</dbReference>
<feature type="region of interest" description="Disordered" evidence="2">
    <location>
        <begin position="82"/>
        <end position="110"/>
    </location>
</feature>
<evidence type="ECO:0000313" key="4">
    <source>
        <dbReference type="Proteomes" id="UP001085076"/>
    </source>
</evidence>
<dbReference type="PANTHER" id="PTHR46702">
    <property type="entry name" value="DNA LIGASE (DUF1666)-RELATED"/>
    <property type="match status" value="1"/>
</dbReference>
<feature type="compositionally biased region" description="Acidic residues" evidence="2">
    <location>
        <begin position="49"/>
        <end position="62"/>
    </location>
</feature>
<dbReference type="Pfam" id="PF07891">
    <property type="entry name" value="DUF1666"/>
    <property type="match status" value="1"/>
</dbReference>
<name>A0A9D5D4D6_9LILI</name>
<comment type="caution">
    <text evidence="3">The sequence shown here is derived from an EMBL/GenBank/DDBJ whole genome shotgun (WGS) entry which is preliminary data.</text>
</comment>
<feature type="region of interest" description="Disordered" evidence="2">
    <location>
        <begin position="1"/>
        <end position="62"/>
    </location>
</feature>
<organism evidence="3 4">
    <name type="scientific">Dioscorea zingiberensis</name>
    <dbReference type="NCBI Taxonomy" id="325984"/>
    <lineage>
        <taxon>Eukaryota</taxon>
        <taxon>Viridiplantae</taxon>
        <taxon>Streptophyta</taxon>
        <taxon>Embryophyta</taxon>
        <taxon>Tracheophyta</taxon>
        <taxon>Spermatophyta</taxon>
        <taxon>Magnoliopsida</taxon>
        <taxon>Liliopsida</taxon>
        <taxon>Dioscoreales</taxon>
        <taxon>Dioscoreaceae</taxon>
        <taxon>Dioscorea</taxon>
    </lineage>
</organism>
<reference evidence="3" key="2">
    <citation type="journal article" date="2022" name="Hortic Res">
        <title>The genome of Dioscorea zingiberensis sheds light on the biosynthesis, origin and evolution of the medicinally important diosgenin saponins.</title>
        <authorList>
            <person name="Li Y."/>
            <person name="Tan C."/>
            <person name="Li Z."/>
            <person name="Guo J."/>
            <person name="Li S."/>
            <person name="Chen X."/>
            <person name="Wang C."/>
            <person name="Dai X."/>
            <person name="Yang H."/>
            <person name="Song W."/>
            <person name="Hou L."/>
            <person name="Xu J."/>
            <person name="Tong Z."/>
            <person name="Xu A."/>
            <person name="Yuan X."/>
            <person name="Wang W."/>
            <person name="Yang Q."/>
            <person name="Chen L."/>
            <person name="Sun Z."/>
            <person name="Wang K."/>
            <person name="Pan B."/>
            <person name="Chen J."/>
            <person name="Bao Y."/>
            <person name="Liu F."/>
            <person name="Qi X."/>
            <person name="Gang D.R."/>
            <person name="Wen J."/>
            <person name="Li J."/>
        </authorList>
    </citation>
    <scope>NUCLEOTIDE SEQUENCE</scope>
    <source>
        <strain evidence="3">Dzin_1.0</strain>
    </source>
</reference>
<evidence type="ECO:0000256" key="1">
    <source>
        <dbReference type="SAM" id="Coils"/>
    </source>
</evidence>
<evidence type="ECO:0000313" key="3">
    <source>
        <dbReference type="EMBL" id="KAJ0985176.1"/>
    </source>
</evidence>
<dbReference type="InterPro" id="IPR012870">
    <property type="entry name" value="DUF1666"/>
</dbReference>
<dbReference type="AlphaFoldDB" id="A0A9D5D4D6"/>
<dbReference type="Proteomes" id="UP001085076">
    <property type="component" value="Miscellaneous, Linkage group lg01"/>
</dbReference>
<dbReference type="OrthoDB" id="1911656at2759"/>
<feature type="compositionally biased region" description="Acidic residues" evidence="2">
    <location>
        <begin position="84"/>
        <end position="102"/>
    </location>
</feature>
<sequence>MDFLKVKRFPKFTKSKGKEEPDPENSKSPPEGSKEEITDSFPKSTDIDPNVEAEDDDDDDDFITNEVKKRLKELRKNTFMVLIPEEEPDAEEEEEEEEEETSSSEWRESEVEDGYPWCGFDTLYDKYCERMLFFDKMIAQQLQEAGSQDISSRSPRSASKKLAMTIRNLSFKKRDELQDDREHLHHSQEDPYQNLETAYVAHISLSWEALHCQYMQLSQRVSSQPENPTSYCYAAQAFQQFQVLLQRFIENEPFEQGSRVEVYARSRTSLPRLLQIPSFQGLNHKGTKDDYFDSPILAPELIKIMEDSILTFCQFLKMDKKKSGSSLNLFGGHDQLASSLHQVQSSLDKKEIRVKELSKKKKGWKKKSWPTTPEEVDLLFALIDIKVISRVMRMAKISKEQLLCFFCSSSRLSNLGFCAFDSYQEGAKEEEFSPQTYHKVL</sequence>
<accession>A0A9D5D4D6</accession>
<keyword evidence="1" id="KW-0175">Coiled coil</keyword>
<feature type="compositionally biased region" description="Basic residues" evidence="2">
    <location>
        <begin position="1"/>
        <end position="15"/>
    </location>
</feature>
<evidence type="ECO:0000256" key="2">
    <source>
        <dbReference type="SAM" id="MobiDB-lite"/>
    </source>
</evidence>
<proteinExistence type="predicted"/>
<protein>
    <submittedName>
        <fullName evidence="3">Uncharacterized protein</fullName>
    </submittedName>
</protein>
<keyword evidence="4" id="KW-1185">Reference proteome</keyword>
<gene>
    <name evidence="3" type="ORF">J5N97_003532</name>
</gene>
<dbReference type="PANTHER" id="PTHR46702:SF1">
    <property type="entry name" value="DUF1666 FAMILY PROTEIN (DUF1666)"/>
    <property type="match status" value="1"/>
</dbReference>
<reference evidence="3" key="1">
    <citation type="submission" date="2021-03" db="EMBL/GenBank/DDBJ databases">
        <authorList>
            <person name="Li Z."/>
            <person name="Yang C."/>
        </authorList>
    </citation>
    <scope>NUCLEOTIDE SEQUENCE</scope>
    <source>
        <strain evidence="3">Dzin_1.0</strain>
        <tissue evidence="3">Leaf</tissue>
    </source>
</reference>